<evidence type="ECO:0000256" key="8">
    <source>
        <dbReference type="ARBA" id="ARBA00023125"/>
    </source>
</evidence>
<comment type="caution">
    <text evidence="13">The sequence shown here is derived from an EMBL/GenBank/DDBJ whole genome shotgun (WGS) entry which is preliminary data.</text>
</comment>
<dbReference type="InterPro" id="IPR016220">
    <property type="entry name" value="Me-P-triester_DNA_alkyl-Trfase"/>
</dbReference>
<keyword evidence="4" id="KW-0479">Metal-binding</keyword>
<keyword evidence="2" id="KW-0489">Methyltransferase</keyword>
<keyword evidence="11" id="KW-0234">DNA repair</keyword>
<dbReference type="Pfam" id="PF02805">
    <property type="entry name" value="Ada_Zn_binding"/>
    <property type="match status" value="1"/>
</dbReference>
<evidence type="ECO:0000256" key="9">
    <source>
        <dbReference type="ARBA" id="ARBA00023159"/>
    </source>
</evidence>
<sequence>MKSQKVSIIPADYWQAITENDPAFDDQFFYGVQTTGIFCRPSCKSRVPSKENVHIFKNAFLAIEQGYRPCKRCKPDGLQLPTEEWVQQITEWMDAHFTENVTLDKLAEVTHSSPFHLQRSFKQLTGISPFTYLQQKRLEKAAQELATTDQTVAAVGRAVGFSNIPYFITLFKKKTGQTPAQYRKGVDCSGSKID</sequence>
<evidence type="ECO:0000313" key="14">
    <source>
        <dbReference type="Proteomes" id="UP001172055"/>
    </source>
</evidence>
<feature type="domain" description="HTH araC/xylS-type" evidence="12">
    <location>
        <begin position="87"/>
        <end position="185"/>
    </location>
</feature>
<evidence type="ECO:0000256" key="11">
    <source>
        <dbReference type="ARBA" id="ARBA00023204"/>
    </source>
</evidence>
<keyword evidence="7" id="KW-0805">Transcription regulation</keyword>
<keyword evidence="6" id="KW-0862">Zinc</keyword>
<evidence type="ECO:0000313" key="13">
    <source>
        <dbReference type="EMBL" id="MDN7243145.1"/>
    </source>
</evidence>
<protein>
    <submittedName>
        <fullName evidence="13">Bifunctional transcriptional activator/DNA repair enzyme AdaA</fullName>
    </submittedName>
</protein>
<dbReference type="InterPro" id="IPR035451">
    <property type="entry name" value="Ada-like_dom_sf"/>
</dbReference>
<dbReference type="InterPro" id="IPR018060">
    <property type="entry name" value="HTH_AraC"/>
</dbReference>
<comment type="cofactor">
    <cofactor evidence="1">
        <name>Zn(2+)</name>
        <dbReference type="ChEBI" id="CHEBI:29105"/>
    </cofactor>
</comment>
<dbReference type="Proteomes" id="UP001172055">
    <property type="component" value="Unassembled WGS sequence"/>
</dbReference>
<dbReference type="SMART" id="SM00342">
    <property type="entry name" value="HTH_ARAC"/>
    <property type="match status" value="1"/>
</dbReference>
<evidence type="ECO:0000256" key="4">
    <source>
        <dbReference type="ARBA" id="ARBA00022723"/>
    </source>
</evidence>
<evidence type="ECO:0000256" key="3">
    <source>
        <dbReference type="ARBA" id="ARBA00022679"/>
    </source>
</evidence>
<dbReference type="PANTHER" id="PTHR43280:SF28">
    <property type="entry name" value="HTH-TYPE TRANSCRIPTIONAL ACTIVATOR RHAS"/>
    <property type="match status" value="1"/>
</dbReference>
<dbReference type="RefSeq" id="WP_301724694.1">
    <property type="nucleotide sequence ID" value="NZ_JAUJWV010000003.1"/>
</dbReference>
<keyword evidence="10" id="KW-0804">Transcription</keyword>
<name>A0ABT8N5H6_9BACL</name>
<dbReference type="InterPro" id="IPR004026">
    <property type="entry name" value="Ada_DNA_repair_Zn-bd"/>
</dbReference>
<dbReference type="PROSITE" id="PS00041">
    <property type="entry name" value="HTH_ARAC_FAMILY_1"/>
    <property type="match status" value="1"/>
</dbReference>
<dbReference type="Gene3D" id="1.10.10.60">
    <property type="entry name" value="Homeodomain-like"/>
    <property type="match status" value="2"/>
</dbReference>
<dbReference type="InterPro" id="IPR020449">
    <property type="entry name" value="Tscrpt_reg_AraC-type_HTH"/>
</dbReference>
<evidence type="ECO:0000256" key="2">
    <source>
        <dbReference type="ARBA" id="ARBA00022603"/>
    </source>
</evidence>
<gene>
    <name evidence="13" type="ORF">QWY14_15180</name>
</gene>
<dbReference type="InterPro" id="IPR009057">
    <property type="entry name" value="Homeodomain-like_sf"/>
</dbReference>
<evidence type="ECO:0000256" key="10">
    <source>
        <dbReference type="ARBA" id="ARBA00023163"/>
    </source>
</evidence>
<dbReference type="EMBL" id="JAUJWV010000003">
    <property type="protein sequence ID" value="MDN7243145.1"/>
    <property type="molecule type" value="Genomic_DNA"/>
</dbReference>
<dbReference type="SUPFAM" id="SSF57884">
    <property type="entry name" value="Ada DNA repair protein, N-terminal domain (N-Ada 10)"/>
    <property type="match status" value="1"/>
</dbReference>
<proteinExistence type="predicted"/>
<dbReference type="PRINTS" id="PR00032">
    <property type="entry name" value="HTHARAC"/>
</dbReference>
<dbReference type="Pfam" id="PF12833">
    <property type="entry name" value="HTH_18"/>
    <property type="match status" value="1"/>
</dbReference>
<keyword evidence="9" id="KW-0010">Activator</keyword>
<evidence type="ECO:0000256" key="7">
    <source>
        <dbReference type="ARBA" id="ARBA00023015"/>
    </source>
</evidence>
<dbReference type="PANTHER" id="PTHR43280">
    <property type="entry name" value="ARAC-FAMILY TRANSCRIPTIONAL REGULATOR"/>
    <property type="match status" value="1"/>
</dbReference>
<keyword evidence="14" id="KW-1185">Reference proteome</keyword>
<evidence type="ECO:0000259" key="12">
    <source>
        <dbReference type="PROSITE" id="PS01124"/>
    </source>
</evidence>
<dbReference type="InterPro" id="IPR018062">
    <property type="entry name" value="HTH_AraC-typ_CS"/>
</dbReference>
<evidence type="ECO:0000256" key="5">
    <source>
        <dbReference type="ARBA" id="ARBA00022763"/>
    </source>
</evidence>
<dbReference type="PIRSF" id="PIRSF000408">
    <property type="entry name" value="Alkyltransferas_AdaA"/>
    <property type="match status" value="1"/>
</dbReference>
<dbReference type="SUPFAM" id="SSF46689">
    <property type="entry name" value="Homeodomain-like"/>
    <property type="match status" value="2"/>
</dbReference>
<reference evidence="13 14" key="1">
    <citation type="submission" date="2023-06" db="EMBL/GenBank/DDBJ databases">
        <title>Novel species in genus Planococcus.</title>
        <authorList>
            <person name="Ning S."/>
        </authorList>
    </citation>
    <scope>NUCLEOTIDE SEQUENCE [LARGE SCALE GENOMIC DNA]</scope>
    <source>
        <strain evidence="13 14">N028</strain>
    </source>
</reference>
<keyword evidence="5" id="KW-0227">DNA damage</keyword>
<evidence type="ECO:0000256" key="1">
    <source>
        <dbReference type="ARBA" id="ARBA00001947"/>
    </source>
</evidence>
<dbReference type="PROSITE" id="PS01124">
    <property type="entry name" value="HTH_ARAC_FAMILY_2"/>
    <property type="match status" value="1"/>
</dbReference>
<accession>A0ABT8N5H6</accession>
<dbReference type="Gene3D" id="3.40.10.10">
    <property type="entry name" value="DNA Methylphosphotriester Repair Domain"/>
    <property type="match status" value="1"/>
</dbReference>
<organism evidence="13 14">
    <name type="scientific">Planococcus shixiaomingii</name>
    <dbReference type="NCBI Taxonomy" id="3058393"/>
    <lineage>
        <taxon>Bacteria</taxon>
        <taxon>Bacillati</taxon>
        <taxon>Bacillota</taxon>
        <taxon>Bacilli</taxon>
        <taxon>Bacillales</taxon>
        <taxon>Caryophanaceae</taxon>
        <taxon>Planococcus</taxon>
    </lineage>
</organism>
<evidence type="ECO:0000256" key="6">
    <source>
        <dbReference type="ARBA" id="ARBA00022833"/>
    </source>
</evidence>
<keyword evidence="3" id="KW-0808">Transferase</keyword>
<keyword evidence="8" id="KW-0238">DNA-binding</keyword>